<dbReference type="Proteomes" id="UP001595925">
    <property type="component" value="Unassembled WGS sequence"/>
</dbReference>
<keyword evidence="2" id="KW-1185">Reference proteome</keyword>
<protein>
    <submittedName>
        <fullName evidence="1">Uncharacterized protein</fullName>
    </submittedName>
</protein>
<dbReference type="AlphaFoldDB" id="A0ABD5QCX7"/>
<dbReference type="RefSeq" id="WP_263623635.1">
    <property type="nucleotide sequence ID" value="NZ_JAIVEF010000004.1"/>
</dbReference>
<sequence length="41" mass="4391">MADASGPTVPALPAVTIDDPFWTPRLETNRERTISTSTTSS</sequence>
<reference evidence="1 2" key="1">
    <citation type="journal article" date="2019" name="Int. J. Syst. Evol. Microbiol.">
        <title>The Global Catalogue of Microorganisms (GCM) 10K type strain sequencing project: providing services to taxonomists for standard genome sequencing and annotation.</title>
        <authorList>
            <consortium name="The Broad Institute Genomics Platform"/>
            <consortium name="The Broad Institute Genome Sequencing Center for Infectious Disease"/>
            <person name="Wu L."/>
            <person name="Ma J."/>
        </authorList>
    </citation>
    <scope>NUCLEOTIDE SEQUENCE [LARGE SCALE GENOMIC DNA]</scope>
    <source>
        <strain evidence="1 2">CGMCC 1.15824</strain>
    </source>
</reference>
<evidence type="ECO:0000313" key="2">
    <source>
        <dbReference type="Proteomes" id="UP001595925"/>
    </source>
</evidence>
<organism evidence="1 2">
    <name type="scientific">Saliphagus infecundisoli</name>
    <dbReference type="NCBI Taxonomy" id="1849069"/>
    <lineage>
        <taxon>Archaea</taxon>
        <taxon>Methanobacteriati</taxon>
        <taxon>Methanobacteriota</taxon>
        <taxon>Stenosarchaea group</taxon>
        <taxon>Halobacteria</taxon>
        <taxon>Halobacteriales</taxon>
        <taxon>Natrialbaceae</taxon>
        <taxon>Saliphagus</taxon>
    </lineage>
</organism>
<dbReference type="EMBL" id="JBHSJG010000028">
    <property type="protein sequence ID" value="MFC4987560.1"/>
    <property type="molecule type" value="Genomic_DNA"/>
</dbReference>
<proteinExistence type="predicted"/>
<evidence type="ECO:0000313" key="1">
    <source>
        <dbReference type="EMBL" id="MFC4987560.1"/>
    </source>
</evidence>
<accession>A0ABD5QCX7</accession>
<name>A0ABD5QCX7_9EURY</name>
<comment type="caution">
    <text evidence="1">The sequence shown here is derived from an EMBL/GenBank/DDBJ whole genome shotgun (WGS) entry which is preliminary data.</text>
</comment>
<gene>
    <name evidence="1" type="ORF">ACFPFO_07255</name>
</gene>